<dbReference type="GO" id="GO:0016051">
    <property type="term" value="P:carbohydrate biosynthetic process"/>
    <property type="evidence" value="ECO:0007669"/>
    <property type="project" value="InterPro"/>
</dbReference>
<proteinExistence type="predicted"/>
<reference evidence="2 3" key="1">
    <citation type="submission" date="2019-06" db="EMBL/GenBank/DDBJ databases">
        <title>Gramella sabulilitoris sp. nov., isolated from a marine sand.</title>
        <authorList>
            <person name="Yoon J.-H."/>
        </authorList>
    </citation>
    <scope>NUCLEOTIDE SEQUENCE [LARGE SCALE GENOMIC DNA]</scope>
    <source>
        <strain evidence="2 3">HSMS-1</strain>
    </source>
</reference>
<dbReference type="Gene3D" id="3.90.1210.10">
    <property type="entry name" value="Antifreeze-like/N-acetylneuraminic acid synthase C-terminal domain"/>
    <property type="match status" value="1"/>
</dbReference>
<keyword evidence="3" id="KW-1185">Reference proteome</keyword>
<dbReference type="PANTHER" id="PTHR42966">
    <property type="entry name" value="N-ACETYLNEURAMINATE SYNTHASE"/>
    <property type="match status" value="1"/>
</dbReference>
<dbReference type="Gene3D" id="3.20.20.70">
    <property type="entry name" value="Aldolase class I"/>
    <property type="match status" value="1"/>
</dbReference>
<gene>
    <name evidence="2" type="ORF">FGM01_10370</name>
</gene>
<dbReference type="Proteomes" id="UP000315131">
    <property type="component" value="Unassembled WGS sequence"/>
</dbReference>
<dbReference type="Pfam" id="PF03102">
    <property type="entry name" value="NeuB"/>
    <property type="match status" value="1"/>
</dbReference>
<dbReference type="InterPro" id="IPR006190">
    <property type="entry name" value="SAF_AFP_Neu5Ac"/>
</dbReference>
<dbReference type="PROSITE" id="PS50844">
    <property type="entry name" value="AFP_LIKE"/>
    <property type="match status" value="1"/>
</dbReference>
<dbReference type="InterPro" id="IPR013132">
    <property type="entry name" value="PseI/NeuA/B-like_N"/>
</dbReference>
<dbReference type="GO" id="GO:0047444">
    <property type="term" value="F:N-acylneuraminate-9-phosphate synthase activity"/>
    <property type="evidence" value="ECO:0007669"/>
    <property type="project" value="TreeGrafter"/>
</dbReference>
<comment type="caution">
    <text evidence="2">The sequence shown here is derived from an EMBL/GenBank/DDBJ whole genome shotgun (WGS) entry which is preliminary data.</text>
</comment>
<feature type="domain" description="AFP-like" evidence="1">
    <location>
        <begin position="274"/>
        <end position="330"/>
    </location>
</feature>
<dbReference type="CDD" id="cd11615">
    <property type="entry name" value="SAF_NeuB_like"/>
    <property type="match status" value="1"/>
</dbReference>
<dbReference type="SUPFAM" id="SSF51569">
    <property type="entry name" value="Aldolase"/>
    <property type="match status" value="1"/>
</dbReference>
<dbReference type="PANTHER" id="PTHR42966:SF1">
    <property type="entry name" value="SIALIC ACID SYNTHASE"/>
    <property type="match status" value="1"/>
</dbReference>
<name>A0A550I0M9_9FLAO</name>
<accession>A0A550I0M9</accession>
<dbReference type="Pfam" id="PF08666">
    <property type="entry name" value="SAF"/>
    <property type="match status" value="1"/>
</dbReference>
<dbReference type="OrthoDB" id="9814210at2"/>
<evidence type="ECO:0000259" key="1">
    <source>
        <dbReference type="PROSITE" id="PS50844"/>
    </source>
</evidence>
<dbReference type="SUPFAM" id="SSF51269">
    <property type="entry name" value="AFP III-like domain"/>
    <property type="match status" value="1"/>
</dbReference>
<evidence type="ECO:0000313" key="3">
    <source>
        <dbReference type="Proteomes" id="UP000315131"/>
    </source>
</evidence>
<dbReference type="InterPro" id="IPR013785">
    <property type="entry name" value="Aldolase_TIM"/>
</dbReference>
<dbReference type="InterPro" id="IPR057736">
    <property type="entry name" value="SAF_PseI/NeuA/NeuB"/>
</dbReference>
<dbReference type="AlphaFoldDB" id="A0A550I0M9"/>
<evidence type="ECO:0000313" key="2">
    <source>
        <dbReference type="EMBL" id="TRO64539.1"/>
    </source>
</evidence>
<dbReference type="InterPro" id="IPR051690">
    <property type="entry name" value="PseI-like"/>
</dbReference>
<dbReference type="EMBL" id="VHSF01000003">
    <property type="protein sequence ID" value="TRO64539.1"/>
    <property type="molecule type" value="Genomic_DNA"/>
</dbReference>
<sequence>MEIIAEIGQAHEGSLGTALSYIDALSDAGVDAVKFQVHIAEAESSIYEPFRIKFTHQDETRIDYWKRMEFTLEQWKILKLRCEEKGVEFLASPFSNAAVDLLEKLGVKRYKVGSGEVNNLLLLEKIAQTGKPVILSSGLSSFKELDSTVDFLKERNINISILQCTTSYPTQPENYGLNVIKELKNRYNLKTGYSDHSAKTETCIAATALGAEILEFHAVFSRKSFGPDASSSLEIEEIKELVKAVRNISEALENPVDKSDNSRFADLKGIFEKSLAVNKDLPKGHILKFEDLEAKKPKNKGVSAEDFQNLIGKRLKSDIKKWDFITKDNF</sequence>
<protein>
    <submittedName>
        <fullName evidence="2">N-acetylneuraminate synthase</fullName>
    </submittedName>
</protein>
<dbReference type="InterPro" id="IPR013974">
    <property type="entry name" value="SAF"/>
</dbReference>
<organism evidence="2 3">
    <name type="scientific">Christiangramia sabulilitoris</name>
    <dbReference type="NCBI Taxonomy" id="2583991"/>
    <lineage>
        <taxon>Bacteria</taxon>
        <taxon>Pseudomonadati</taxon>
        <taxon>Bacteroidota</taxon>
        <taxon>Flavobacteriia</taxon>
        <taxon>Flavobacteriales</taxon>
        <taxon>Flavobacteriaceae</taxon>
        <taxon>Christiangramia</taxon>
    </lineage>
</organism>
<dbReference type="InterPro" id="IPR036732">
    <property type="entry name" value="AFP_Neu5c_C_sf"/>
</dbReference>